<organism evidence="2 3">
    <name type="scientific">Clohesyomyces aquaticus</name>
    <dbReference type="NCBI Taxonomy" id="1231657"/>
    <lineage>
        <taxon>Eukaryota</taxon>
        <taxon>Fungi</taxon>
        <taxon>Dikarya</taxon>
        <taxon>Ascomycota</taxon>
        <taxon>Pezizomycotina</taxon>
        <taxon>Dothideomycetes</taxon>
        <taxon>Pleosporomycetidae</taxon>
        <taxon>Pleosporales</taxon>
        <taxon>Lindgomycetaceae</taxon>
        <taxon>Clohesyomyces</taxon>
    </lineage>
</organism>
<dbReference type="EMBL" id="MCFA01000093">
    <property type="protein sequence ID" value="ORY08938.1"/>
    <property type="molecule type" value="Genomic_DNA"/>
</dbReference>
<keyword evidence="1" id="KW-0812">Transmembrane</keyword>
<comment type="caution">
    <text evidence="2">The sequence shown here is derived from an EMBL/GenBank/DDBJ whole genome shotgun (WGS) entry which is preliminary data.</text>
</comment>
<dbReference type="AlphaFoldDB" id="A0A1Y1ZFA3"/>
<name>A0A1Y1ZFA3_9PLEO</name>
<dbReference type="PROSITE" id="PS51257">
    <property type="entry name" value="PROKAR_LIPOPROTEIN"/>
    <property type="match status" value="1"/>
</dbReference>
<gene>
    <name evidence="2" type="ORF">BCR34DRAFT_386418</name>
</gene>
<keyword evidence="3" id="KW-1185">Reference proteome</keyword>
<dbReference type="Proteomes" id="UP000193144">
    <property type="component" value="Unassembled WGS sequence"/>
</dbReference>
<evidence type="ECO:0000313" key="3">
    <source>
        <dbReference type="Proteomes" id="UP000193144"/>
    </source>
</evidence>
<accession>A0A1Y1ZFA3</accession>
<feature type="transmembrane region" description="Helical" evidence="1">
    <location>
        <begin position="6"/>
        <end position="24"/>
    </location>
</feature>
<protein>
    <submittedName>
        <fullName evidence="2">Uncharacterized protein</fullName>
    </submittedName>
</protein>
<proteinExistence type="predicted"/>
<reference evidence="2 3" key="1">
    <citation type="submission" date="2016-07" db="EMBL/GenBank/DDBJ databases">
        <title>Pervasive Adenine N6-methylation of Active Genes in Fungi.</title>
        <authorList>
            <consortium name="DOE Joint Genome Institute"/>
            <person name="Mondo S.J."/>
            <person name="Dannebaum R.O."/>
            <person name="Kuo R.C."/>
            <person name="Labutti K."/>
            <person name="Haridas S."/>
            <person name="Kuo A."/>
            <person name="Salamov A."/>
            <person name="Ahrendt S.R."/>
            <person name="Lipzen A."/>
            <person name="Sullivan W."/>
            <person name="Andreopoulos W.B."/>
            <person name="Clum A."/>
            <person name="Lindquist E."/>
            <person name="Daum C."/>
            <person name="Ramamoorthy G.K."/>
            <person name="Gryganskyi A."/>
            <person name="Culley D."/>
            <person name="Magnuson J.K."/>
            <person name="James T.Y."/>
            <person name="O'Malley M.A."/>
            <person name="Stajich J.E."/>
            <person name="Spatafora J.W."/>
            <person name="Visel A."/>
            <person name="Grigoriev I.V."/>
        </authorList>
    </citation>
    <scope>NUCLEOTIDE SEQUENCE [LARGE SCALE GENOMIC DNA]</scope>
    <source>
        <strain evidence="2 3">CBS 115471</strain>
    </source>
</reference>
<keyword evidence="1" id="KW-1133">Transmembrane helix</keyword>
<keyword evidence="1" id="KW-0472">Membrane</keyword>
<evidence type="ECO:0000313" key="2">
    <source>
        <dbReference type="EMBL" id="ORY08938.1"/>
    </source>
</evidence>
<sequence>MPCRYWVRLAGLSAAGSSCVFVVVRSRGMVVPRREPWNALRQKCDDVHTNGNAPTRRWGLSTCSSTQSMMQSVSETGSASSAVRIAVRGM</sequence>
<evidence type="ECO:0000256" key="1">
    <source>
        <dbReference type="SAM" id="Phobius"/>
    </source>
</evidence>